<dbReference type="SMART" id="SM00333">
    <property type="entry name" value="TUDOR"/>
    <property type="match status" value="1"/>
</dbReference>
<protein>
    <recommendedName>
        <fullName evidence="2">Staphylococcal nuclease domain-containing protein 1</fullName>
    </recommendedName>
</protein>
<feature type="domain" description="TNase-like" evidence="8">
    <location>
        <begin position="14"/>
        <end position="122"/>
    </location>
</feature>
<feature type="domain" description="TNase-like" evidence="8">
    <location>
        <begin position="176"/>
        <end position="305"/>
    </location>
</feature>
<dbReference type="EMBL" id="HBUF01339093">
    <property type="protein sequence ID" value="CAG6699606.1"/>
    <property type="molecule type" value="Transcribed_RNA"/>
</dbReference>
<dbReference type="Pfam" id="PF00565">
    <property type="entry name" value="SNase"/>
    <property type="match status" value="4"/>
</dbReference>
<dbReference type="InterPro" id="IPR035437">
    <property type="entry name" value="SNase_OB-fold_sf"/>
</dbReference>
<accession>A0A8D8U2M6</accession>
<dbReference type="InterPro" id="IPR047386">
    <property type="entry name" value="Tudor_TDRD11"/>
</dbReference>
<dbReference type="EMBL" id="HBUF01215324">
    <property type="protein sequence ID" value="CAG6666925.1"/>
    <property type="molecule type" value="Transcribed_RNA"/>
</dbReference>
<dbReference type="GO" id="GO:0003723">
    <property type="term" value="F:RNA binding"/>
    <property type="evidence" value="ECO:0007669"/>
    <property type="project" value="UniProtKB-UniRule"/>
</dbReference>
<feature type="region of interest" description="Disordered" evidence="6">
    <location>
        <begin position="346"/>
        <end position="370"/>
    </location>
</feature>
<dbReference type="SMART" id="SM00318">
    <property type="entry name" value="SNc"/>
    <property type="match status" value="4"/>
</dbReference>
<evidence type="ECO:0000256" key="3">
    <source>
        <dbReference type="ARBA" id="ARBA00022490"/>
    </source>
</evidence>
<feature type="domain" description="TNase-like" evidence="8">
    <location>
        <begin position="313"/>
        <end position="472"/>
    </location>
</feature>
<evidence type="ECO:0000256" key="6">
    <source>
        <dbReference type="SAM" id="MobiDB-lite"/>
    </source>
</evidence>
<dbReference type="EMBL" id="HBUF01014369">
    <property type="protein sequence ID" value="CAG6609249.1"/>
    <property type="molecule type" value="Transcribed_RNA"/>
</dbReference>
<keyword evidence="3 5" id="KW-0963">Cytoplasm</keyword>
<feature type="domain" description="Tudor" evidence="7">
    <location>
        <begin position="723"/>
        <end position="781"/>
    </location>
</feature>
<evidence type="ECO:0000256" key="4">
    <source>
        <dbReference type="ARBA" id="ARBA00022737"/>
    </source>
</evidence>
<evidence type="ECO:0000256" key="1">
    <source>
        <dbReference type="ARBA" id="ARBA00004496"/>
    </source>
</evidence>
<dbReference type="GO" id="GO:0005634">
    <property type="term" value="C:nucleus"/>
    <property type="evidence" value="ECO:0007669"/>
    <property type="project" value="TreeGrafter"/>
</dbReference>
<dbReference type="Gene3D" id="2.30.30.140">
    <property type="match status" value="1"/>
</dbReference>
<feature type="domain" description="TNase-like" evidence="8">
    <location>
        <begin position="501"/>
        <end position="639"/>
    </location>
</feature>
<dbReference type="GO" id="GO:0006402">
    <property type="term" value="P:mRNA catabolic process"/>
    <property type="evidence" value="ECO:0007669"/>
    <property type="project" value="UniProtKB-UniRule"/>
</dbReference>
<dbReference type="CDD" id="cd20433">
    <property type="entry name" value="Tudor_TDRD11"/>
    <property type="match status" value="1"/>
</dbReference>
<evidence type="ECO:0000313" key="9">
    <source>
        <dbReference type="EMBL" id="CAG6699606.1"/>
    </source>
</evidence>
<dbReference type="Gene3D" id="2.40.50.90">
    <property type="match status" value="5"/>
</dbReference>
<dbReference type="SUPFAM" id="SSF50199">
    <property type="entry name" value="Staphylococcal nuclease"/>
    <property type="match status" value="5"/>
</dbReference>
<dbReference type="GO" id="GO:0031047">
    <property type="term" value="P:regulatory ncRNA-mediated gene silencing"/>
    <property type="evidence" value="ECO:0007669"/>
    <property type="project" value="UniProtKB-UniRule"/>
</dbReference>
<dbReference type="PROSITE" id="PS50304">
    <property type="entry name" value="TUDOR"/>
    <property type="match status" value="1"/>
</dbReference>
<dbReference type="InterPro" id="IPR016685">
    <property type="entry name" value="Silence_cplx_Nase-comp_TudorSN"/>
</dbReference>
<dbReference type="EMBL" id="HBUF01339090">
    <property type="protein sequence ID" value="CAG6699603.1"/>
    <property type="molecule type" value="Transcribed_RNA"/>
</dbReference>
<dbReference type="Pfam" id="PF00567">
    <property type="entry name" value="TUDOR"/>
    <property type="match status" value="1"/>
</dbReference>
<evidence type="ECO:0000256" key="5">
    <source>
        <dbReference type="PIRNR" id="PIRNR017179"/>
    </source>
</evidence>
<dbReference type="EMBL" id="HBUF01339094">
    <property type="protein sequence ID" value="CAG6699607.1"/>
    <property type="molecule type" value="Transcribed_RNA"/>
</dbReference>
<dbReference type="SUPFAM" id="SSF63748">
    <property type="entry name" value="Tudor/PWWP/MBT"/>
    <property type="match status" value="1"/>
</dbReference>
<dbReference type="GO" id="GO:0031332">
    <property type="term" value="C:RNAi effector complex"/>
    <property type="evidence" value="ECO:0007669"/>
    <property type="project" value="InterPro"/>
</dbReference>
<dbReference type="PIRSF" id="PIRSF017179">
    <property type="entry name" value="RISC-Tudor-SN"/>
    <property type="match status" value="1"/>
</dbReference>
<keyword evidence="4" id="KW-0677">Repeat</keyword>
<dbReference type="EMBL" id="HBUF01339092">
    <property type="protein sequence ID" value="CAG6699605.1"/>
    <property type="molecule type" value="Transcribed_RNA"/>
</dbReference>
<dbReference type="EMBL" id="HBUF01673432">
    <property type="protein sequence ID" value="CAG6790863.1"/>
    <property type="molecule type" value="Transcribed_RNA"/>
</dbReference>
<dbReference type="FunFam" id="2.30.30.140:FF:000018">
    <property type="entry name" value="Serine/threonine-protein kinase 31"/>
    <property type="match status" value="1"/>
</dbReference>
<dbReference type="PANTHER" id="PTHR12302">
    <property type="entry name" value="EBNA2 BINDING PROTEIN P100"/>
    <property type="match status" value="1"/>
</dbReference>
<evidence type="ECO:0000256" key="2">
    <source>
        <dbReference type="ARBA" id="ARBA00017230"/>
    </source>
</evidence>
<dbReference type="PROSITE" id="PS50830">
    <property type="entry name" value="TNASE_3"/>
    <property type="match status" value="4"/>
</dbReference>
<evidence type="ECO:0000259" key="8">
    <source>
        <dbReference type="PROSITE" id="PS50830"/>
    </source>
</evidence>
<sequence length="899" mass="102214">MVTANMGSEKPPVVYKKGLVKFINSGDSITLITNPKTRDEVNFIFSSVTAPKLARRPRQDGPPSAQPEDAPYAWEAREFLRQRIIGKIVYYTVDKNDGNRCYGTVFYPEKENSITELMISEGWVDLRGGNPVLAELENRAKENGKGKHSPDEPGAHVRKITWDPEPKQVLDKFGKKITKAVIDNINQGLTMRAFLLPEHYYVAFSLSGIKIVRQEDEYGPEVRQYLEERILQRDVNVIIESIQNEKNKVMNATLIHEGQKMNIGELLVREGFASCNTLLQGVYDEKKLREAEKKAQSEKKRKWAHYVPKKPPKERQAVVHEIINGDALMIKYVGDTKEEKVFLSSIRPPRPEGVGGGPSAAGEGGKPPVGRSKPLYDVPWLYEAREFLRTRLIGKKVTISEDYTQDARDKFPEKKCVSVFVGQENIAEALLSKGLATCVRYREDEENKSPHYEKLRQAEDKAEKSLVGVWAKKDVPVHRVNDVSTDGARAKAMFPSLQRFSSIEGVVEFVASGSRFRIYIDRETCLITFLLGGIDCPRASRPAGPNTKDRIPSEEFGEEALDHVKKLVLQRTVELKVETMDKRGGMIGWMFVNGVNLSIELVEQGFARVHETAERSVYARQLKQAEENAKALKLRRWENYKEEDELAAAAERAAAEESAGGHTSNERADRTVNYIEAIVCVVEAATDLSIYCQKVSEAPKIDSLMSRLRQEFTANPPVLGAYTPRRNDICAARFPADQEWYRAKVEKVQGNKANIFYIDYGNKETAEFSELTFLPEQFKSEPGYAHEYRLAFTKQPPEDYRPDSIHRLEEEIENRKVLLNVEYNITGSPYVTVLDASTKTDLIKALIAAGYFLVETRRDKRLQKLVGEYEAAQQEALKNRYNMWEYGDIREDDDKDFRR</sequence>
<proteinExistence type="predicted"/>
<name>A0A8D8U2M6_9HEMI</name>
<dbReference type="GO" id="GO:0005829">
    <property type="term" value="C:cytosol"/>
    <property type="evidence" value="ECO:0007669"/>
    <property type="project" value="UniProtKB-UniRule"/>
</dbReference>
<dbReference type="FunFam" id="2.40.50.90:FF:000001">
    <property type="entry name" value="Staphylococcal nuclease domain-containing protein"/>
    <property type="match status" value="1"/>
</dbReference>
<comment type="subcellular location">
    <subcellularLocation>
        <location evidence="1 5">Cytoplasm</location>
    </subcellularLocation>
</comment>
<dbReference type="GO" id="GO:0004518">
    <property type="term" value="F:nuclease activity"/>
    <property type="evidence" value="ECO:0007669"/>
    <property type="project" value="TreeGrafter"/>
</dbReference>
<dbReference type="AlphaFoldDB" id="A0A8D8U2M6"/>
<dbReference type="PANTHER" id="PTHR12302:SF2">
    <property type="entry name" value="STAPHYLOCOCCAL NUCLEASE DOMAIN-CONTAINING PROTEIN 1"/>
    <property type="match status" value="1"/>
</dbReference>
<dbReference type="InterPro" id="IPR002999">
    <property type="entry name" value="Tudor"/>
</dbReference>
<organism evidence="9">
    <name type="scientific">Cacopsylla melanoneura</name>
    <dbReference type="NCBI Taxonomy" id="428564"/>
    <lineage>
        <taxon>Eukaryota</taxon>
        <taxon>Metazoa</taxon>
        <taxon>Ecdysozoa</taxon>
        <taxon>Arthropoda</taxon>
        <taxon>Hexapoda</taxon>
        <taxon>Insecta</taxon>
        <taxon>Pterygota</taxon>
        <taxon>Neoptera</taxon>
        <taxon>Paraneoptera</taxon>
        <taxon>Hemiptera</taxon>
        <taxon>Sternorrhyncha</taxon>
        <taxon>Psylloidea</taxon>
        <taxon>Psyllidae</taxon>
        <taxon>Psyllinae</taxon>
        <taxon>Cacopsylla</taxon>
    </lineage>
</organism>
<dbReference type="InterPro" id="IPR016071">
    <property type="entry name" value="Staphylococal_nuclease_OB-fold"/>
</dbReference>
<dbReference type="EMBL" id="HBUF01339091">
    <property type="protein sequence ID" value="CAG6699604.1"/>
    <property type="molecule type" value="Transcribed_RNA"/>
</dbReference>
<feature type="compositionally biased region" description="Gly residues" evidence="6">
    <location>
        <begin position="353"/>
        <end position="367"/>
    </location>
</feature>
<dbReference type="EMBL" id="HBUF01215325">
    <property type="protein sequence ID" value="CAG6666927.1"/>
    <property type="molecule type" value="Transcribed_RNA"/>
</dbReference>
<dbReference type="EMBL" id="HBUF01215322">
    <property type="protein sequence ID" value="CAG6666923.1"/>
    <property type="molecule type" value="Transcribed_RNA"/>
</dbReference>
<dbReference type="EMBL" id="HBUF01215323">
    <property type="protein sequence ID" value="CAG6666924.1"/>
    <property type="molecule type" value="Transcribed_RNA"/>
</dbReference>
<evidence type="ECO:0000259" key="7">
    <source>
        <dbReference type="PROSITE" id="PS50304"/>
    </source>
</evidence>
<reference evidence="9" key="1">
    <citation type="submission" date="2021-05" db="EMBL/GenBank/DDBJ databases">
        <authorList>
            <person name="Alioto T."/>
            <person name="Alioto T."/>
            <person name="Gomez Garrido J."/>
        </authorList>
    </citation>
    <scope>NUCLEOTIDE SEQUENCE</scope>
</reference>